<proteinExistence type="predicted"/>
<evidence type="ECO:0000313" key="2">
    <source>
        <dbReference type="Proteomes" id="UP000441797"/>
    </source>
</evidence>
<name>A0A6N8G1Q6_9CHRO</name>
<evidence type="ECO:0000313" key="1">
    <source>
        <dbReference type="EMBL" id="MUL38832.1"/>
    </source>
</evidence>
<comment type="caution">
    <text evidence="1">The sequence shown here is derived from an EMBL/GenBank/DDBJ whole genome shotgun (WGS) entry which is preliminary data.</text>
</comment>
<dbReference type="AlphaFoldDB" id="A0A6N8G1Q6"/>
<keyword evidence="2" id="KW-1185">Reference proteome</keyword>
<dbReference type="EMBL" id="NAPY01000050">
    <property type="protein sequence ID" value="MUL38832.1"/>
    <property type="molecule type" value="Genomic_DNA"/>
</dbReference>
<organism evidence="1 2">
    <name type="scientific">Gloeocapsopsis dulcis AAB1 = 1H9</name>
    <dbReference type="NCBI Taxonomy" id="1433147"/>
    <lineage>
        <taxon>Bacteria</taxon>
        <taxon>Bacillati</taxon>
        <taxon>Cyanobacteriota</taxon>
        <taxon>Cyanophyceae</taxon>
        <taxon>Oscillatoriophycideae</taxon>
        <taxon>Chroococcales</taxon>
        <taxon>Chroococcaceae</taxon>
        <taxon>Gloeocapsopsis</taxon>
        <taxon>Gloeocapsopsis dulcis</taxon>
    </lineage>
</organism>
<dbReference type="Proteomes" id="UP000441797">
    <property type="component" value="Unassembled WGS sequence"/>
</dbReference>
<gene>
    <name evidence="1" type="ORF">BWI75_21560</name>
</gene>
<sequence length="147" mass="16767">MTLVTIPPPCELRMRGQIKKILGCISTEPIKVGDDVVKLRGYWLCYHDLYHIEVSCLQRIQIGKYKVSGIHGINSPVFHDSIIIPEYDGLLDEARVAFHEWLTRTSVFNTCKAICWILWLITQGINPVAVLIRHVRVLQKGCLAKTK</sequence>
<accession>A0A6N8G1Q6</accession>
<reference evidence="1 2" key="1">
    <citation type="journal article" date="2019" name="Front. Microbiol.">
        <title>Genomic Features for Desiccation Tolerance and Sugar Biosynthesis in the Extremophile Gloeocapsopsis sp. UTEX B3054.</title>
        <authorList>
            <person name="Urrejola C."/>
            <person name="Alcorta J."/>
            <person name="Salas L."/>
            <person name="Vasquez M."/>
            <person name="Polz M.F."/>
            <person name="Vicuna R."/>
            <person name="Diez B."/>
        </authorList>
    </citation>
    <scope>NUCLEOTIDE SEQUENCE [LARGE SCALE GENOMIC DNA]</scope>
    <source>
        <strain evidence="1 2">1H9</strain>
    </source>
</reference>
<protein>
    <submittedName>
        <fullName evidence="1">Uncharacterized protein</fullName>
    </submittedName>
</protein>